<dbReference type="PANTHER" id="PTHR13016:SF0">
    <property type="entry name" value="AMME SYNDROME CANDIDATE GENE 1 PROTEIN"/>
    <property type="match status" value="1"/>
</dbReference>
<dbReference type="PROSITE" id="PS51112">
    <property type="entry name" value="AMMECR1"/>
    <property type="match status" value="1"/>
</dbReference>
<gene>
    <name evidence="3" type="ORF">AOQ84DRAFT_384136</name>
</gene>
<dbReference type="Proteomes" id="UP000250140">
    <property type="component" value="Unassembled WGS sequence"/>
</dbReference>
<evidence type="ECO:0000313" key="3">
    <source>
        <dbReference type="EMBL" id="OCL15286.1"/>
    </source>
</evidence>
<dbReference type="EMBL" id="KV748465">
    <property type="protein sequence ID" value="OCL15286.1"/>
    <property type="molecule type" value="Genomic_DNA"/>
</dbReference>
<protein>
    <recommendedName>
        <fullName evidence="2">AMMECR1 domain-containing protein</fullName>
    </recommendedName>
</protein>
<dbReference type="InterPro" id="IPR002733">
    <property type="entry name" value="AMMECR1_domain"/>
</dbReference>
<accession>A0A8E2FDP2</accession>
<dbReference type="PANTHER" id="PTHR13016">
    <property type="entry name" value="AMMECR1 HOMOLOG"/>
    <property type="match status" value="1"/>
</dbReference>
<evidence type="ECO:0000313" key="4">
    <source>
        <dbReference type="Proteomes" id="UP000250140"/>
    </source>
</evidence>
<keyword evidence="4" id="KW-1185">Reference proteome</keyword>
<feature type="domain" description="AMMECR1" evidence="2">
    <location>
        <begin position="104"/>
        <end position="299"/>
    </location>
</feature>
<dbReference type="SUPFAM" id="SSF143447">
    <property type="entry name" value="AMMECR1-like"/>
    <property type="match status" value="1"/>
</dbReference>
<name>A0A8E2FDP2_9PEZI</name>
<evidence type="ECO:0000256" key="1">
    <source>
        <dbReference type="SAM" id="MobiDB-lite"/>
    </source>
</evidence>
<feature type="compositionally biased region" description="Acidic residues" evidence="1">
    <location>
        <begin position="41"/>
        <end position="61"/>
    </location>
</feature>
<feature type="compositionally biased region" description="Low complexity" evidence="1">
    <location>
        <begin position="83"/>
        <end position="116"/>
    </location>
</feature>
<reference evidence="3 4" key="1">
    <citation type="journal article" date="2016" name="Nat. Commun.">
        <title>Ectomycorrhizal ecology is imprinted in the genome of the dominant symbiotic fungus Cenococcum geophilum.</title>
        <authorList>
            <consortium name="DOE Joint Genome Institute"/>
            <person name="Peter M."/>
            <person name="Kohler A."/>
            <person name="Ohm R.A."/>
            <person name="Kuo A."/>
            <person name="Krutzmann J."/>
            <person name="Morin E."/>
            <person name="Arend M."/>
            <person name="Barry K.W."/>
            <person name="Binder M."/>
            <person name="Choi C."/>
            <person name="Clum A."/>
            <person name="Copeland A."/>
            <person name="Grisel N."/>
            <person name="Haridas S."/>
            <person name="Kipfer T."/>
            <person name="LaButti K."/>
            <person name="Lindquist E."/>
            <person name="Lipzen A."/>
            <person name="Maire R."/>
            <person name="Meier B."/>
            <person name="Mihaltcheva S."/>
            <person name="Molinier V."/>
            <person name="Murat C."/>
            <person name="Poggeler S."/>
            <person name="Quandt C.A."/>
            <person name="Sperisen C."/>
            <person name="Tritt A."/>
            <person name="Tisserant E."/>
            <person name="Crous P.W."/>
            <person name="Henrissat B."/>
            <person name="Nehls U."/>
            <person name="Egli S."/>
            <person name="Spatafora J.W."/>
            <person name="Grigoriev I.V."/>
            <person name="Martin F.M."/>
        </authorList>
    </citation>
    <scope>NUCLEOTIDE SEQUENCE [LARGE SCALE GENOMIC DNA]</scope>
    <source>
        <strain evidence="3 4">CBS 207.34</strain>
    </source>
</reference>
<dbReference type="AlphaFoldDB" id="A0A8E2FDP2"/>
<feature type="region of interest" description="Disordered" evidence="1">
    <location>
        <begin position="36"/>
        <end position="116"/>
    </location>
</feature>
<proteinExistence type="predicted"/>
<evidence type="ECO:0000259" key="2">
    <source>
        <dbReference type="PROSITE" id="PS51112"/>
    </source>
</evidence>
<dbReference type="Gene3D" id="3.30.700.20">
    <property type="entry name" value="Hypothetical protein ph0010, domain 1"/>
    <property type="match status" value="1"/>
</dbReference>
<organism evidence="3 4">
    <name type="scientific">Glonium stellatum</name>
    <dbReference type="NCBI Taxonomy" id="574774"/>
    <lineage>
        <taxon>Eukaryota</taxon>
        <taxon>Fungi</taxon>
        <taxon>Dikarya</taxon>
        <taxon>Ascomycota</taxon>
        <taxon>Pezizomycotina</taxon>
        <taxon>Dothideomycetes</taxon>
        <taxon>Pleosporomycetidae</taxon>
        <taxon>Gloniales</taxon>
        <taxon>Gloniaceae</taxon>
        <taxon>Glonium</taxon>
    </lineage>
</organism>
<dbReference type="OrthoDB" id="24630at2759"/>
<dbReference type="InterPro" id="IPR027485">
    <property type="entry name" value="AMMECR1_N"/>
</dbReference>
<dbReference type="NCBIfam" id="TIGR00296">
    <property type="entry name" value="TIGR00296 family protein"/>
    <property type="match status" value="1"/>
</dbReference>
<dbReference type="InterPro" id="IPR036071">
    <property type="entry name" value="AMMECR1_dom_sf"/>
</dbReference>
<sequence>MASQAHCAYCFECLSASLEKRQPLSLRQVEVLWKKYNDPSENGDGDPPVLEDDDDEDVEDITEAHEENSGNSYRPAAISRLLAPSPSTASSSSVPSTSSTPSITSEASSATSKSSSRSSFFSLGRRLKKEANVKRSATDDHPLFVTWNTVSRSGSRSLRGCIGTFEAQDLDDGLRSYALTSAFDDTRFLPITLRELPSLECGVTLLTNFENAADPMDWELGKHGLRISFTYHSRRYGSTYLPDVAREQGWTKEETVISLMRKAGWSGRKEDWRKVGDLNVIRYQGHQVRIEHREWREWRDWVDEQGLD</sequence>
<dbReference type="Pfam" id="PF01871">
    <property type="entry name" value="AMMECR1"/>
    <property type="match status" value="1"/>
</dbReference>
<dbReference type="InterPro" id="IPR023473">
    <property type="entry name" value="AMMECR1"/>
</dbReference>